<dbReference type="InterPro" id="IPR008613">
    <property type="entry name" value="Excalibur_Ca-bd_domain"/>
</dbReference>
<dbReference type="InterPro" id="IPR016071">
    <property type="entry name" value="Staphylococal_nuclease_OB-fold"/>
</dbReference>
<evidence type="ECO:0000313" key="7">
    <source>
        <dbReference type="EMBL" id="PPA68818.1"/>
    </source>
</evidence>
<feature type="region of interest" description="Disordered" evidence="4">
    <location>
        <begin position="1"/>
        <end position="114"/>
    </location>
</feature>
<evidence type="ECO:0000313" key="8">
    <source>
        <dbReference type="Proteomes" id="UP000239047"/>
    </source>
</evidence>
<dbReference type="SMART" id="SM00894">
    <property type="entry name" value="Excalibur"/>
    <property type="match status" value="1"/>
</dbReference>
<feature type="domain" description="TNase-like" evidence="5">
    <location>
        <begin position="120"/>
        <end position="253"/>
    </location>
</feature>
<dbReference type="PANTHER" id="PTHR12302">
    <property type="entry name" value="EBNA2 BINDING PROTEIN P100"/>
    <property type="match status" value="1"/>
</dbReference>
<sequence length="328" mass="36591">MTVTEPVEDIASTDLETTEASAEVANAVDEQEEEAKQEAERLEEEKKKEEEAKAVAAKKEEEQKAAEEKAKKEEEQKAAEEKAKKEEERKAAEQKAKEEAEAAKKEEEEKEALKTAGTTDLIPVTLVRTVDGDTAVVNYEGQELTVRYLLIDTPETKHPQMGVQPFGPEASDRNKQLINSGQLSIEFDVGERTDKYDRLLTYVYVDGVSVQETLIREGLGRVAYVYPPNTRHLDAYKAAEAEAKAAGRGIWSVENYATSEGFNSDVVVVEEPVEEEAPAESSPPPAQEQEYFQNCTELRTVYPNGVASDHPAYQPKMDRDKDGWACER</sequence>
<evidence type="ECO:0000313" key="6">
    <source>
        <dbReference type="EMBL" id="PPA68812.1"/>
    </source>
</evidence>
<proteinExistence type="predicted"/>
<keyword evidence="8" id="KW-1185">Reference proteome</keyword>
<dbReference type="SMART" id="SM00318">
    <property type="entry name" value="SNc"/>
    <property type="match status" value="1"/>
</dbReference>
<dbReference type="GO" id="GO:0004519">
    <property type="term" value="F:endonuclease activity"/>
    <property type="evidence" value="ECO:0007669"/>
    <property type="project" value="UniProtKB-KW"/>
</dbReference>
<evidence type="ECO:0000256" key="4">
    <source>
        <dbReference type="SAM" id="MobiDB-lite"/>
    </source>
</evidence>
<dbReference type="OrthoDB" id="4376109at2"/>
<comment type="caution">
    <text evidence="6">The sequence shown here is derived from an EMBL/GenBank/DDBJ whole genome shotgun (WGS) entry which is preliminary data.</text>
</comment>
<organism evidence="6 8">
    <name type="scientific">Jeotgalibacillus proteolyticus</name>
    <dbReference type="NCBI Taxonomy" id="2082395"/>
    <lineage>
        <taxon>Bacteria</taxon>
        <taxon>Bacillati</taxon>
        <taxon>Bacillota</taxon>
        <taxon>Bacilli</taxon>
        <taxon>Bacillales</taxon>
        <taxon>Caryophanaceae</taxon>
        <taxon>Jeotgalibacillus</taxon>
    </lineage>
</organism>
<evidence type="ECO:0000256" key="1">
    <source>
        <dbReference type="ARBA" id="ARBA00022722"/>
    </source>
</evidence>
<dbReference type="Pfam" id="PF00565">
    <property type="entry name" value="SNase"/>
    <property type="match status" value="1"/>
</dbReference>
<name>A0A2S5G752_9BACL</name>
<gene>
    <name evidence="6" type="ORF">C4B60_19350</name>
    <name evidence="7" type="ORF">C4B60_19780</name>
</gene>
<dbReference type="SUPFAM" id="SSF50199">
    <property type="entry name" value="Staphylococcal nuclease"/>
    <property type="match status" value="1"/>
</dbReference>
<evidence type="ECO:0000259" key="5">
    <source>
        <dbReference type="PROSITE" id="PS50830"/>
    </source>
</evidence>
<feature type="region of interest" description="Disordered" evidence="4">
    <location>
        <begin position="305"/>
        <end position="328"/>
    </location>
</feature>
<keyword evidence="3" id="KW-0378">Hydrolase</keyword>
<feature type="compositionally biased region" description="Basic and acidic residues" evidence="4">
    <location>
        <begin position="316"/>
        <end position="328"/>
    </location>
</feature>
<protein>
    <recommendedName>
        <fullName evidence="5">TNase-like domain-containing protein</fullName>
    </recommendedName>
</protein>
<dbReference type="EMBL" id="PREZ01000009">
    <property type="protein sequence ID" value="PPA68818.1"/>
    <property type="molecule type" value="Genomic_DNA"/>
</dbReference>
<dbReference type="EMBL" id="PREZ01000009">
    <property type="protein sequence ID" value="PPA68812.1"/>
    <property type="molecule type" value="Genomic_DNA"/>
</dbReference>
<keyword evidence="1" id="KW-0540">Nuclease</keyword>
<keyword evidence="2" id="KW-0255">Endonuclease</keyword>
<dbReference type="Gene3D" id="2.40.50.90">
    <property type="match status" value="1"/>
</dbReference>
<evidence type="ECO:0000256" key="3">
    <source>
        <dbReference type="ARBA" id="ARBA00022801"/>
    </source>
</evidence>
<dbReference type="GO" id="GO:0016787">
    <property type="term" value="F:hydrolase activity"/>
    <property type="evidence" value="ECO:0007669"/>
    <property type="project" value="UniProtKB-KW"/>
</dbReference>
<dbReference type="PANTHER" id="PTHR12302:SF3">
    <property type="entry name" value="SERINE_THREONINE-PROTEIN KINASE 31"/>
    <property type="match status" value="1"/>
</dbReference>
<feature type="compositionally biased region" description="Basic and acidic residues" evidence="4">
    <location>
        <begin position="34"/>
        <end position="113"/>
    </location>
</feature>
<dbReference type="Proteomes" id="UP000239047">
    <property type="component" value="Unassembled WGS sequence"/>
</dbReference>
<dbReference type="InterPro" id="IPR035437">
    <property type="entry name" value="SNase_OB-fold_sf"/>
</dbReference>
<dbReference type="PROSITE" id="PS50830">
    <property type="entry name" value="TNASE_3"/>
    <property type="match status" value="1"/>
</dbReference>
<dbReference type="Pfam" id="PF05901">
    <property type="entry name" value="Excalibur"/>
    <property type="match status" value="1"/>
</dbReference>
<accession>A0A2S5G752</accession>
<reference evidence="6 8" key="1">
    <citation type="submission" date="2018-02" db="EMBL/GenBank/DDBJ databases">
        <title>Jeotgalibacillus proteolyticum sp. nov. a protease producing bacterium isolated from ocean sediments of Laizhou Bay.</title>
        <authorList>
            <person name="Li Y."/>
        </authorList>
    </citation>
    <scope>NUCLEOTIDE SEQUENCE [LARGE SCALE GENOMIC DNA]</scope>
    <source>
        <strain evidence="6 8">22-7</strain>
    </source>
</reference>
<evidence type="ECO:0000256" key="2">
    <source>
        <dbReference type="ARBA" id="ARBA00022759"/>
    </source>
</evidence>
<dbReference type="AlphaFoldDB" id="A0A2S5G752"/>